<organism evidence="2 3">
    <name type="scientific">Paracraurococcus lichenis</name>
    <dbReference type="NCBI Taxonomy" id="3064888"/>
    <lineage>
        <taxon>Bacteria</taxon>
        <taxon>Pseudomonadati</taxon>
        <taxon>Pseudomonadota</taxon>
        <taxon>Alphaproteobacteria</taxon>
        <taxon>Acetobacterales</taxon>
        <taxon>Roseomonadaceae</taxon>
        <taxon>Paracraurococcus</taxon>
    </lineage>
</organism>
<dbReference type="RefSeq" id="WP_305105029.1">
    <property type="nucleotide sequence ID" value="NZ_JAUTWS010000016.1"/>
</dbReference>
<keyword evidence="1" id="KW-0732">Signal</keyword>
<evidence type="ECO:0000313" key="2">
    <source>
        <dbReference type="EMBL" id="MDO9710166.1"/>
    </source>
</evidence>
<keyword evidence="3" id="KW-1185">Reference proteome</keyword>
<dbReference type="PROSITE" id="PS51257">
    <property type="entry name" value="PROKAR_LIPOPROTEIN"/>
    <property type="match status" value="1"/>
</dbReference>
<evidence type="ECO:0000256" key="1">
    <source>
        <dbReference type="SAM" id="SignalP"/>
    </source>
</evidence>
<comment type="caution">
    <text evidence="2">The sequence shown here is derived from an EMBL/GenBank/DDBJ whole genome shotgun (WGS) entry which is preliminary data.</text>
</comment>
<accession>A0ABT9E1X7</accession>
<feature type="chain" id="PRO_5045919378" description="Lipoprotein" evidence="1">
    <location>
        <begin position="27"/>
        <end position="120"/>
    </location>
</feature>
<protein>
    <recommendedName>
        <fullName evidence="4">Lipoprotein</fullName>
    </recommendedName>
</protein>
<feature type="signal peptide" evidence="1">
    <location>
        <begin position="1"/>
        <end position="26"/>
    </location>
</feature>
<name>A0ABT9E1X7_9PROT</name>
<evidence type="ECO:0008006" key="4">
    <source>
        <dbReference type="Google" id="ProtNLM"/>
    </source>
</evidence>
<gene>
    <name evidence="2" type="ORF">Q7A36_17570</name>
</gene>
<proteinExistence type="predicted"/>
<dbReference type="Proteomes" id="UP001243009">
    <property type="component" value="Unassembled WGS sequence"/>
</dbReference>
<sequence>MSEFRRLSARCGVAALRLLSLLPLLAACAGDRSCGAVLANASGQPIEQFFLAPPGAGAWGADLLAAGELPPGGTLPFRVPGKGRYGIRAVWTDGRAVETQGVEACRITRVTIRDTALRME</sequence>
<reference evidence="2 3" key="1">
    <citation type="submission" date="2023-08" db="EMBL/GenBank/DDBJ databases">
        <title>The draft genome sequence of Paracraurococcus sp. LOR1-02.</title>
        <authorList>
            <person name="Kingkaew E."/>
            <person name="Tanasupawat S."/>
        </authorList>
    </citation>
    <scope>NUCLEOTIDE SEQUENCE [LARGE SCALE GENOMIC DNA]</scope>
    <source>
        <strain evidence="2 3">LOR1-02</strain>
    </source>
</reference>
<dbReference type="EMBL" id="JAUTWS010000016">
    <property type="protein sequence ID" value="MDO9710166.1"/>
    <property type="molecule type" value="Genomic_DNA"/>
</dbReference>
<evidence type="ECO:0000313" key="3">
    <source>
        <dbReference type="Proteomes" id="UP001243009"/>
    </source>
</evidence>